<dbReference type="OrthoDB" id="5419162at2759"/>
<dbReference type="Pfam" id="PF10346">
    <property type="entry name" value="Con-6"/>
    <property type="match status" value="2"/>
</dbReference>
<gene>
    <name evidence="2" type="ORF">AGABI1DRAFT_41980</name>
</gene>
<dbReference type="HOGENOM" id="CLU_107705_2_1_1"/>
<sequence>QAKDPEHVAAGYKATIHNPNVSQEAKDHAWKELHKMGIHDLESVIHEVPKHAEPVGQSVYSEAKNEGNVIGGYKATLKNPHVSESAKRHAERELKERGIDTSNI</sequence>
<name>K5X6A8_AGABU</name>
<accession>K5X6A8</accession>
<dbReference type="eggNOG" id="ENOG502S75W">
    <property type="taxonomic scope" value="Eukaryota"/>
</dbReference>
<dbReference type="KEGG" id="abp:AGABI1DRAFT41980"/>
<protein>
    <recommendedName>
        <fullName evidence="4">Conidiation-specific protein 6</fullName>
    </recommendedName>
</protein>
<dbReference type="OMA" id="MEHRTEQ"/>
<dbReference type="PANTHER" id="PTHR36576:SF1">
    <property type="entry name" value="UPF0654 PROTEIN C11D3.01C-RELATED"/>
    <property type="match status" value="1"/>
</dbReference>
<evidence type="ECO:0000256" key="1">
    <source>
        <dbReference type="SAM" id="MobiDB-lite"/>
    </source>
</evidence>
<evidence type="ECO:0000313" key="3">
    <source>
        <dbReference type="Proteomes" id="UP000008493"/>
    </source>
</evidence>
<dbReference type="InterPro" id="IPR018824">
    <property type="entry name" value="Conidiation-specific_6"/>
</dbReference>
<dbReference type="EMBL" id="JH971392">
    <property type="protein sequence ID" value="EKM78497.1"/>
    <property type="molecule type" value="Genomic_DNA"/>
</dbReference>
<reference evidence="3" key="1">
    <citation type="journal article" date="2012" name="Proc. Natl. Acad. Sci. U.S.A.">
        <title>Genome sequence of the button mushroom Agaricus bisporus reveals mechanisms governing adaptation to a humic-rich ecological niche.</title>
        <authorList>
            <person name="Morin E."/>
            <person name="Kohler A."/>
            <person name="Baker A.R."/>
            <person name="Foulongne-Oriol M."/>
            <person name="Lombard V."/>
            <person name="Nagy L.G."/>
            <person name="Ohm R.A."/>
            <person name="Patyshakuliyeva A."/>
            <person name="Brun A."/>
            <person name="Aerts A.L."/>
            <person name="Bailey A.M."/>
            <person name="Billette C."/>
            <person name="Coutinho P.M."/>
            <person name="Deakin G."/>
            <person name="Doddapaneni H."/>
            <person name="Floudas D."/>
            <person name="Grimwood J."/>
            <person name="Hilden K."/>
            <person name="Kuees U."/>
            <person name="LaButti K.M."/>
            <person name="Lapidus A."/>
            <person name="Lindquist E.A."/>
            <person name="Lucas S.M."/>
            <person name="Murat C."/>
            <person name="Riley R.W."/>
            <person name="Salamov A.A."/>
            <person name="Schmutz J."/>
            <person name="Subramanian V."/>
            <person name="Woesten H.A.B."/>
            <person name="Xu J."/>
            <person name="Eastwood D.C."/>
            <person name="Foster G.D."/>
            <person name="Sonnenberg A.S."/>
            <person name="Cullen D."/>
            <person name="de Vries R.P."/>
            <person name="Lundell T."/>
            <person name="Hibbett D.S."/>
            <person name="Henrissat B."/>
            <person name="Burton K.S."/>
            <person name="Kerrigan R.W."/>
            <person name="Challen M.P."/>
            <person name="Grigoriev I.V."/>
            <person name="Martin F."/>
        </authorList>
    </citation>
    <scope>NUCLEOTIDE SEQUENCE [LARGE SCALE GENOMIC DNA]</scope>
    <source>
        <strain evidence="3">JB137-S8 / ATCC MYA-4627 / FGSC 10392</strain>
    </source>
</reference>
<dbReference type="GO" id="GO:0005737">
    <property type="term" value="C:cytoplasm"/>
    <property type="evidence" value="ECO:0007669"/>
    <property type="project" value="TreeGrafter"/>
</dbReference>
<dbReference type="Proteomes" id="UP000008493">
    <property type="component" value="Unassembled WGS sequence"/>
</dbReference>
<feature type="compositionally biased region" description="Basic and acidic residues" evidence="1">
    <location>
        <begin position="84"/>
        <end position="104"/>
    </location>
</feature>
<dbReference type="GeneID" id="18829427"/>
<organism evidence="2 3">
    <name type="scientific">Agaricus bisporus var. burnettii (strain JB137-S8 / ATCC MYA-4627 / FGSC 10392)</name>
    <name type="common">White button mushroom</name>
    <dbReference type="NCBI Taxonomy" id="597362"/>
    <lineage>
        <taxon>Eukaryota</taxon>
        <taxon>Fungi</taxon>
        <taxon>Dikarya</taxon>
        <taxon>Basidiomycota</taxon>
        <taxon>Agaricomycotina</taxon>
        <taxon>Agaricomycetes</taxon>
        <taxon>Agaricomycetidae</taxon>
        <taxon>Agaricales</taxon>
        <taxon>Agaricineae</taxon>
        <taxon>Agaricaceae</taxon>
        <taxon>Agaricus</taxon>
    </lineage>
</organism>
<keyword evidence="3" id="KW-1185">Reference proteome</keyword>
<dbReference type="InParanoid" id="K5X6A8"/>
<feature type="non-terminal residue" evidence="2">
    <location>
        <position position="1"/>
    </location>
</feature>
<dbReference type="PANTHER" id="PTHR36576">
    <property type="entry name" value="UPF0654 PROTEIN C11D3.01C-RELATED"/>
    <property type="match status" value="1"/>
</dbReference>
<proteinExistence type="predicted"/>
<evidence type="ECO:0000313" key="2">
    <source>
        <dbReference type="EMBL" id="EKM78497.1"/>
    </source>
</evidence>
<dbReference type="RefSeq" id="XP_007330825.1">
    <property type="nucleotide sequence ID" value="XM_007330763.1"/>
</dbReference>
<dbReference type="FunCoup" id="K5X6A8">
    <property type="interactions" value="283"/>
</dbReference>
<dbReference type="InterPro" id="IPR052670">
    <property type="entry name" value="UPF0654_domain"/>
</dbReference>
<feature type="region of interest" description="Disordered" evidence="1">
    <location>
        <begin position="80"/>
        <end position="104"/>
    </location>
</feature>
<evidence type="ECO:0008006" key="4">
    <source>
        <dbReference type="Google" id="ProtNLM"/>
    </source>
</evidence>
<dbReference type="AlphaFoldDB" id="K5X6A8"/>